<gene>
    <name evidence="1" type="ORF">AVEN_196422_1</name>
</gene>
<proteinExistence type="predicted"/>
<evidence type="ECO:0000313" key="1">
    <source>
        <dbReference type="EMBL" id="GBL83595.1"/>
    </source>
</evidence>
<reference evidence="1 2" key="1">
    <citation type="journal article" date="2019" name="Sci. Rep.">
        <title>Orb-weaving spider Araneus ventricosus genome elucidates the spidroin gene catalogue.</title>
        <authorList>
            <person name="Kono N."/>
            <person name="Nakamura H."/>
            <person name="Ohtoshi R."/>
            <person name="Moran D.A.P."/>
            <person name="Shinohara A."/>
            <person name="Yoshida Y."/>
            <person name="Fujiwara M."/>
            <person name="Mori M."/>
            <person name="Tomita M."/>
            <person name="Arakawa K."/>
        </authorList>
    </citation>
    <scope>NUCLEOTIDE SEQUENCE [LARGE SCALE GENOMIC DNA]</scope>
</reference>
<protein>
    <submittedName>
        <fullName evidence="1">Uncharacterized protein</fullName>
    </submittedName>
</protein>
<comment type="caution">
    <text evidence="1">The sequence shown here is derived from an EMBL/GenBank/DDBJ whole genome shotgun (WGS) entry which is preliminary data.</text>
</comment>
<organism evidence="1 2">
    <name type="scientific">Araneus ventricosus</name>
    <name type="common">Orbweaver spider</name>
    <name type="synonym">Epeira ventricosa</name>
    <dbReference type="NCBI Taxonomy" id="182803"/>
    <lineage>
        <taxon>Eukaryota</taxon>
        <taxon>Metazoa</taxon>
        <taxon>Ecdysozoa</taxon>
        <taxon>Arthropoda</taxon>
        <taxon>Chelicerata</taxon>
        <taxon>Arachnida</taxon>
        <taxon>Araneae</taxon>
        <taxon>Araneomorphae</taxon>
        <taxon>Entelegynae</taxon>
        <taxon>Araneoidea</taxon>
        <taxon>Araneidae</taxon>
        <taxon>Araneus</taxon>
    </lineage>
</organism>
<sequence length="149" mass="18293">MSERKINLNGQQSLQVEIPHITEEQVKNSFSEKLKGRFQSFHRPDKETQTRNHQTRRNLQYHRYMLRKKIQNISYKKRKPKPSNPPSAYFLDYHRKKHMSIREKLQFRPKLDPLPEKKEELENETRIKQGRLSYLMKKIKEVKNFFRKN</sequence>
<accession>A0A4Y2AWP8</accession>
<dbReference type="Proteomes" id="UP000499080">
    <property type="component" value="Unassembled WGS sequence"/>
</dbReference>
<dbReference type="EMBL" id="BGPR01000033">
    <property type="protein sequence ID" value="GBL83595.1"/>
    <property type="molecule type" value="Genomic_DNA"/>
</dbReference>
<dbReference type="AlphaFoldDB" id="A0A4Y2AWP8"/>
<keyword evidence="2" id="KW-1185">Reference proteome</keyword>
<name>A0A4Y2AWP8_ARAVE</name>
<evidence type="ECO:0000313" key="2">
    <source>
        <dbReference type="Proteomes" id="UP000499080"/>
    </source>
</evidence>